<dbReference type="EMBL" id="BDDD01003384">
    <property type="protein sequence ID" value="GAV84848.1"/>
    <property type="molecule type" value="Genomic_DNA"/>
</dbReference>
<evidence type="ECO:0000256" key="4">
    <source>
        <dbReference type="ARBA" id="ARBA00022833"/>
    </source>
</evidence>
<feature type="region of interest" description="Disordered" evidence="7">
    <location>
        <begin position="594"/>
        <end position="621"/>
    </location>
</feature>
<keyword evidence="5" id="KW-0539">Nucleus</keyword>
<dbReference type="PANTHER" id="PTHR46309:SF1">
    <property type="entry name" value="PHD FINGER PROTEIN 12"/>
    <property type="match status" value="1"/>
</dbReference>
<evidence type="ECO:0000256" key="6">
    <source>
        <dbReference type="PROSITE-ProRule" id="PRU00146"/>
    </source>
</evidence>
<dbReference type="InterPro" id="IPR019787">
    <property type="entry name" value="Znf_PHD-finger"/>
</dbReference>
<dbReference type="InterPro" id="IPR001965">
    <property type="entry name" value="Znf_PHD"/>
</dbReference>
<dbReference type="InParanoid" id="A0A1Q3CXQ0"/>
<dbReference type="CDD" id="cd15532">
    <property type="entry name" value="PHD2_CHD_II"/>
    <property type="match status" value="1"/>
</dbReference>
<feature type="region of interest" description="Disordered" evidence="7">
    <location>
        <begin position="1307"/>
        <end position="1330"/>
    </location>
</feature>
<evidence type="ECO:0000256" key="7">
    <source>
        <dbReference type="SAM" id="MobiDB-lite"/>
    </source>
</evidence>
<feature type="compositionally biased region" description="Basic and acidic residues" evidence="7">
    <location>
        <begin position="540"/>
        <end position="568"/>
    </location>
</feature>
<dbReference type="OrthoDB" id="429143at2759"/>
<feature type="compositionally biased region" description="Gly residues" evidence="7">
    <location>
        <begin position="33"/>
        <end position="42"/>
    </location>
</feature>
<evidence type="ECO:0000313" key="10">
    <source>
        <dbReference type="Proteomes" id="UP000187406"/>
    </source>
</evidence>
<dbReference type="GO" id="GO:0005634">
    <property type="term" value="C:nucleus"/>
    <property type="evidence" value="ECO:0007669"/>
    <property type="project" value="UniProtKB-SubCell"/>
</dbReference>
<dbReference type="InterPro" id="IPR011011">
    <property type="entry name" value="Znf_FYVE_PHD"/>
</dbReference>
<dbReference type="InterPro" id="IPR042163">
    <property type="entry name" value="PHF12"/>
</dbReference>
<feature type="region of interest" description="Disordered" evidence="7">
    <location>
        <begin position="1422"/>
        <end position="1442"/>
    </location>
</feature>
<evidence type="ECO:0000313" key="9">
    <source>
        <dbReference type="EMBL" id="GAV84848.1"/>
    </source>
</evidence>
<dbReference type="STRING" id="3775.A0A1Q3CXQ0"/>
<dbReference type="SUPFAM" id="SSF57903">
    <property type="entry name" value="FYVE/PHD zinc finger"/>
    <property type="match status" value="1"/>
</dbReference>
<dbReference type="Pfam" id="PF22970">
    <property type="entry name" value="DUF7028"/>
    <property type="match status" value="1"/>
</dbReference>
<keyword evidence="2" id="KW-0479">Metal-binding</keyword>
<dbReference type="Proteomes" id="UP000187406">
    <property type="component" value="Unassembled WGS sequence"/>
</dbReference>
<feature type="compositionally biased region" description="Basic and acidic residues" evidence="7">
    <location>
        <begin position="1319"/>
        <end position="1330"/>
    </location>
</feature>
<evidence type="ECO:0000256" key="2">
    <source>
        <dbReference type="ARBA" id="ARBA00022723"/>
    </source>
</evidence>
<organism evidence="9 10">
    <name type="scientific">Cephalotus follicularis</name>
    <name type="common">Albany pitcher plant</name>
    <dbReference type="NCBI Taxonomy" id="3775"/>
    <lineage>
        <taxon>Eukaryota</taxon>
        <taxon>Viridiplantae</taxon>
        <taxon>Streptophyta</taxon>
        <taxon>Embryophyta</taxon>
        <taxon>Tracheophyta</taxon>
        <taxon>Spermatophyta</taxon>
        <taxon>Magnoliopsida</taxon>
        <taxon>eudicotyledons</taxon>
        <taxon>Gunneridae</taxon>
        <taxon>Pentapetalae</taxon>
        <taxon>rosids</taxon>
        <taxon>fabids</taxon>
        <taxon>Oxalidales</taxon>
        <taxon>Cephalotaceae</taxon>
        <taxon>Cephalotus</taxon>
    </lineage>
</organism>
<feature type="region of interest" description="Disordered" evidence="7">
    <location>
        <begin position="31"/>
        <end position="80"/>
    </location>
</feature>
<evidence type="ECO:0000256" key="5">
    <source>
        <dbReference type="ARBA" id="ARBA00023242"/>
    </source>
</evidence>
<comment type="subcellular location">
    <subcellularLocation>
        <location evidence="1">Nucleus</location>
    </subcellularLocation>
</comment>
<dbReference type="SMART" id="SM00249">
    <property type="entry name" value="PHD"/>
    <property type="match status" value="1"/>
</dbReference>
<feature type="region of interest" description="Disordered" evidence="7">
    <location>
        <begin position="266"/>
        <end position="298"/>
    </location>
</feature>
<dbReference type="SUPFAM" id="SSF55729">
    <property type="entry name" value="Acyl-CoA N-acyltransferases (Nat)"/>
    <property type="match status" value="1"/>
</dbReference>
<dbReference type="InterPro" id="IPR056511">
    <property type="entry name" value="IDM1_C"/>
</dbReference>
<dbReference type="FunCoup" id="A0A1Q3CXQ0">
    <property type="interactions" value="1477"/>
</dbReference>
<keyword evidence="10" id="KW-1185">Reference proteome</keyword>
<dbReference type="PANTHER" id="PTHR46309">
    <property type="entry name" value="PHD FINGER PROTEIN 12"/>
    <property type="match status" value="1"/>
</dbReference>
<evidence type="ECO:0000256" key="1">
    <source>
        <dbReference type="ARBA" id="ARBA00004123"/>
    </source>
</evidence>
<dbReference type="Gene3D" id="3.30.40.10">
    <property type="entry name" value="Zinc/RING finger domain, C3HC4 (zinc finger)"/>
    <property type="match status" value="1"/>
</dbReference>
<feature type="compositionally biased region" description="Basic residues" evidence="7">
    <location>
        <begin position="55"/>
        <end position="64"/>
    </location>
</feature>
<dbReference type="PROSITE" id="PS50016">
    <property type="entry name" value="ZF_PHD_2"/>
    <property type="match status" value="1"/>
</dbReference>
<dbReference type="GO" id="GO:0008270">
    <property type="term" value="F:zinc ion binding"/>
    <property type="evidence" value="ECO:0007669"/>
    <property type="project" value="UniProtKB-KW"/>
</dbReference>
<accession>A0A1Q3CXQ0</accession>
<proteinExistence type="predicted"/>
<dbReference type="GO" id="GO:0006357">
    <property type="term" value="P:regulation of transcription by RNA polymerase II"/>
    <property type="evidence" value="ECO:0007669"/>
    <property type="project" value="TreeGrafter"/>
</dbReference>
<evidence type="ECO:0000259" key="8">
    <source>
        <dbReference type="PROSITE" id="PS50016"/>
    </source>
</evidence>
<feature type="region of interest" description="Disordered" evidence="7">
    <location>
        <begin position="521"/>
        <end position="569"/>
    </location>
</feature>
<feature type="compositionally biased region" description="Basic and acidic residues" evidence="7">
    <location>
        <begin position="284"/>
        <end position="298"/>
    </location>
</feature>
<dbReference type="InterPro" id="IPR032308">
    <property type="entry name" value="TDBD"/>
</dbReference>
<comment type="caution">
    <text evidence="9">The sequence shown here is derived from an EMBL/GenBank/DDBJ whole genome shotgun (WGS) entry which is preliminary data.</text>
</comment>
<feature type="domain" description="PHD-type" evidence="8">
    <location>
        <begin position="759"/>
        <end position="804"/>
    </location>
</feature>
<gene>
    <name evidence="9" type="ORF">CFOL_v3_28290</name>
</gene>
<keyword evidence="4" id="KW-0862">Zinc</keyword>
<dbReference type="InterPro" id="IPR054292">
    <property type="entry name" value="DUF7028"/>
</dbReference>
<dbReference type="InterPro" id="IPR013083">
    <property type="entry name" value="Znf_RING/FYVE/PHD"/>
</dbReference>
<sequence>MEEGRRSVGDQSGILVKNRSSSGCLIVKKKTGDGGISIGSGVGSSPRTQKSVVFKSKKEKKRSRLVMSDSGSSDELLMPPRRRVGPETVRVCNGLNVYEKGVVEDSEFGRKRIKEEYVGGNEGGFVGRNGEVVSERKRDRDRDRDRLEVFEFDEYDDGEMMRRARFKDCGMKMGGRRFFESMPVGRSGMGTEYEGGSSIHAEKRTKMYFDRGGGFDRGDYVGNRFDLNKNGARMPISLLREKFMGDSDEPIRLQGKNGVLKVMVNKKKKMGDGPLKSSDNLEAEENRRGSRTEDTIKRNVLERPSFYSDTKVTEKQGSISRTEKNQVNLQKSLSVKNDKGIDWELEDSDTSLKLSQEKVEAHDSVKRLLTTKKSKSCNRDSKDSDTLLKLGPKNAEARNSEKRVSCGVDTTPTEKLTSTKIKDGKVKRGSGTEKQKLRERIRAMLLSAGWTIDYRPRKNRDYLDAVYINRAGTAFWSIIKAYDALQKQLADKKEEIKPSGEGCAFTPLPDELLSQLTRNTRKKMEKEMKRKQKGGSGSKNAKEAAARKSSNTRHDEESSDNDSHEEKLSSYIKQGGKSFKGRVIETVSVNSKNQSYANRLHGSDEKPSSASNSHTVQGRKSRKLGRCTLLVRSSNDGLNSETDGFVPYAGKRTLLSWLIDSGTVQLSEKVQYMNRRRTRVMLEGWITRDGIHCGCCSKILTVLKFEIHAGSKLRQPFQNIYLDSGLSLLQCQVDTWNRQEESERIGFHPVDTDGDDPNDDTCGICGDGGDLICCDGCPSTYHQSCLDISMLPTGDWQCPNCTCKFCGVAGGSVAQGDVATDCALFSCNLCEKKYHKSCMQEMDALSIDLSCSVPSFCGQKCSELFEHLQRDLGVKHELEAGFSWSLIRRTDADSDTPYRGLPQRVECNSKLAVALTVMDECFLPIIDRRSEINLIKNVLYNCGSNFNRLNYGGFYTAILERGDEIISAASIRFHGTELAEMPFIGTRDIYRRQGMCRRLFCAIELALCALKIEKLVIPAVSELMHTWTEVFGFTPLEESLKKQMRSMNMLVFPGVDMLQKLLLEQESIESISKGAKEMVLQSKNCITPMVANKSNVDSCAGNDTYECDDGKLCATNKINGEAAAVVSDFQYQGVSLDSTLMSGSIDTSQEQKIPVSAEGTSCADSQSGNKLAEPASDRKFYPMIDTSHNSVEVKKEPLSNSYVEDNGESRKEDVMNNYHIADTHVAASVKIEIAVSVEGTVCTDYQTKDKLDESASESKFLVNSNAIHNAKDMENKLLLGSNVKDKASSCKEGDMDDNHVVDINVTASSEDDIPVSAEENVRADSQSRDRLVESTPDRKYVINSDTNHGTLKMEDKLVLDSPVKDDTWPCRKVEMDDAHAIDVDVSASNENEFPFSIGGGTCADSQSGDKFPSDGKCLSISDTSHGTLETENKPLLDSTGEDDTLSCKAGDRGFGQAIDVNVAALDAVDCPISVQGAICADSQSKVKLAECALDGKCCSPAENDTQPFEEADMRENFACLKNGISQDNTMNTTEDLNVIPDVTVSTFNGSEASSLQIKSDSNNEVSCAKESKLDVASESASGGM</sequence>
<name>A0A1Q3CXQ0_CEPFO</name>
<reference evidence="10" key="1">
    <citation type="submission" date="2016-04" db="EMBL/GenBank/DDBJ databases">
        <title>Cephalotus genome sequencing.</title>
        <authorList>
            <person name="Fukushima K."/>
            <person name="Hasebe M."/>
            <person name="Fang X."/>
        </authorList>
    </citation>
    <scope>NUCLEOTIDE SEQUENCE [LARGE SCALE GENOMIC DNA]</scope>
    <source>
        <strain evidence="10">cv. St1</strain>
    </source>
</reference>
<keyword evidence="3 6" id="KW-0863">Zinc-finger</keyword>
<dbReference type="GO" id="GO:0003714">
    <property type="term" value="F:transcription corepressor activity"/>
    <property type="evidence" value="ECO:0007669"/>
    <property type="project" value="InterPro"/>
</dbReference>
<dbReference type="Pfam" id="PF16135">
    <property type="entry name" value="TDBD"/>
    <property type="match status" value="1"/>
</dbReference>
<protein>
    <submittedName>
        <fullName evidence="9">PHD domain-containing protein</fullName>
    </submittedName>
</protein>
<dbReference type="InterPro" id="IPR016181">
    <property type="entry name" value="Acyl_CoA_acyltransferase"/>
</dbReference>
<evidence type="ECO:0000256" key="3">
    <source>
        <dbReference type="ARBA" id="ARBA00022771"/>
    </source>
</evidence>
<dbReference type="Pfam" id="PF23209">
    <property type="entry name" value="IDM1_C"/>
    <property type="match status" value="1"/>
</dbReference>
<dbReference type="Pfam" id="PF00628">
    <property type="entry name" value="PHD"/>
    <property type="match status" value="1"/>
</dbReference>